<dbReference type="Proteomes" id="UP000004994">
    <property type="component" value="Chromosome 8"/>
</dbReference>
<dbReference type="PaxDb" id="4081-Solyc08g029010.1.1"/>
<keyword evidence="1" id="KW-1133">Transmembrane helix</keyword>
<feature type="transmembrane region" description="Helical" evidence="1">
    <location>
        <begin position="53"/>
        <end position="70"/>
    </location>
</feature>
<dbReference type="EnsemblPlants" id="Solyc08g029010.1.1">
    <property type="protein sequence ID" value="Solyc08g029010.1.1"/>
    <property type="gene ID" value="Solyc08g029010.1"/>
</dbReference>
<evidence type="ECO:0000313" key="2">
    <source>
        <dbReference type="EnsemblPlants" id="Solyc08g029010.1.1"/>
    </source>
</evidence>
<keyword evidence="1" id="KW-0812">Transmembrane</keyword>
<evidence type="ECO:0000313" key="3">
    <source>
        <dbReference type="Proteomes" id="UP000004994"/>
    </source>
</evidence>
<accession>K4CJW4</accession>
<organism evidence="2">
    <name type="scientific">Solanum lycopersicum</name>
    <name type="common">Tomato</name>
    <name type="synonym">Lycopersicon esculentum</name>
    <dbReference type="NCBI Taxonomy" id="4081"/>
    <lineage>
        <taxon>Eukaryota</taxon>
        <taxon>Viridiplantae</taxon>
        <taxon>Streptophyta</taxon>
        <taxon>Embryophyta</taxon>
        <taxon>Tracheophyta</taxon>
        <taxon>Spermatophyta</taxon>
        <taxon>Magnoliopsida</taxon>
        <taxon>eudicotyledons</taxon>
        <taxon>Gunneridae</taxon>
        <taxon>Pentapetalae</taxon>
        <taxon>asterids</taxon>
        <taxon>lamiids</taxon>
        <taxon>Solanales</taxon>
        <taxon>Solanaceae</taxon>
        <taxon>Solanoideae</taxon>
        <taxon>Solaneae</taxon>
        <taxon>Solanum</taxon>
        <taxon>Solanum subgen. Lycopersicon</taxon>
    </lineage>
</organism>
<dbReference type="AlphaFoldDB" id="K4CJW4"/>
<dbReference type="HOGENOM" id="CLU_2744926_0_0_1"/>
<dbReference type="Gramene" id="Solyc08g029010.1.1">
    <property type="protein sequence ID" value="Solyc08g029010.1.1"/>
    <property type="gene ID" value="Solyc08g029010.1"/>
</dbReference>
<dbReference type="InParanoid" id="K4CJW4"/>
<reference evidence="2" key="1">
    <citation type="journal article" date="2012" name="Nature">
        <title>The tomato genome sequence provides insights into fleshy fruit evolution.</title>
        <authorList>
            <consortium name="Tomato Genome Consortium"/>
        </authorList>
    </citation>
    <scope>NUCLEOTIDE SEQUENCE [LARGE SCALE GENOMIC DNA]</scope>
    <source>
        <strain evidence="2">cv. Heinz 1706</strain>
    </source>
</reference>
<keyword evidence="1" id="KW-0472">Membrane</keyword>
<sequence length="71" mass="8138">MACPRCEQLTSLSVIVGKTTVALRITRNKYFYSIFLTSVILLSSRKFSNFKVYYSLLLACFISCSFADIFF</sequence>
<protein>
    <submittedName>
        <fullName evidence="2">Uncharacterized protein</fullName>
    </submittedName>
</protein>
<reference evidence="2" key="2">
    <citation type="submission" date="2015-06" db="UniProtKB">
        <authorList>
            <consortium name="EnsemblPlants"/>
        </authorList>
    </citation>
    <scope>IDENTIFICATION</scope>
    <source>
        <strain evidence="2">cv. Heinz 1706</strain>
    </source>
</reference>
<proteinExistence type="predicted"/>
<name>K4CJW4_SOLLC</name>
<evidence type="ECO:0000256" key="1">
    <source>
        <dbReference type="SAM" id="Phobius"/>
    </source>
</evidence>
<keyword evidence="3" id="KW-1185">Reference proteome</keyword>